<keyword evidence="2" id="KW-1185">Reference proteome</keyword>
<protein>
    <submittedName>
        <fullName evidence="1">Uncharacterized protein</fullName>
    </submittedName>
</protein>
<proteinExistence type="predicted"/>
<dbReference type="Proteomes" id="UP001374535">
    <property type="component" value="Chromosome 1"/>
</dbReference>
<dbReference type="AlphaFoldDB" id="A0AAQ3PC32"/>
<sequence length="102" mass="11830">MQVILLKIACTCIAQSVFQLKSHGIKENSIRKISFEKDNINLGRALMRDSFKYVALRPKAGEAFSNSDFKPYKSKLRLVEAHKCIHHRKQYLIRLNNLIDLN</sequence>
<evidence type="ECO:0000313" key="1">
    <source>
        <dbReference type="EMBL" id="WVZ24247.1"/>
    </source>
</evidence>
<accession>A0AAQ3PC32</accession>
<dbReference type="EMBL" id="CP144700">
    <property type="protein sequence ID" value="WVZ24247.1"/>
    <property type="molecule type" value="Genomic_DNA"/>
</dbReference>
<name>A0AAQ3PC32_VIGMU</name>
<reference evidence="1 2" key="1">
    <citation type="journal article" date="2023" name="Life. Sci Alliance">
        <title>Evolutionary insights into 3D genome organization and epigenetic landscape of Vigna mungo.</title>
        <authorList>
            <person name="Junaid A."/>
            <person name="Singh B."/>
            <person name="Bhatia S."/>
        </authorList>
    </citation>
    <scope>NUCLEOTIDE SEQUENCE [LARGE SCALE GENOMIC DNA]</scope>
    <source>
        <strain evidence="1">Urdbean</strain>
    </source>
</reference>
<evidence type="ECO:0000313" key="2">
    <source>
        <dbReference type="Proteomes" id="UP001374535"/>
    </source>
</evidence>
<organism evidence="1 2">
    <name type="scientific">Vigna mungo</name>
    <name type="common">Black gram</name>
    <name type="synonym">Phaseolus mungo</name>
    <dbReference type="NCBI Taxonomy" id="3915"/>
    <lineage>
        <taxon>Eukaryota</taxon>
        <taxon>Viridiplantae</taxon>
        <taxon>Streptophyta</taxon>
        <taxon>Embryophyta</taxon>
        <taxon>Tracheophyta</taxon>
        <taxon>Spermatophyta</taxon>
        <taxon>Magnoliopsida</taxon>
        <taxon>eudicotyledons</taxon>
        <taxon>Gunneridae</taxon>
        <taxon>Pentapetalae</taxon>
        <taxon>rosids</taxon>
        <taxon>fabids</taxon>
        <taxon>Fabales</taxon>
        <taxon>Fabaceae</taxon>
        <taxon>Papilionoideae</taxon>
        <taxon>50 kb inversion clade</taxon>
        <taxon>NPAAA clade</taxon>
        <taxon>indigoferoid/millettioid clade</taxon>
        <taxon>Phaseoleae</taxon>
        <taxon>Vigna</taxon>
    </lineage>
</organism>
<gene>
    <name evidence="1" type="ORF">V8G54_002791</name>
</gene>